<dbReference type="EMBL" id="CAXDID020000232">
    <property type="protein sequence ID" value="CAL6060950.1"/>
    <property type="molecule type" value="Genomic_DNA"/>
</dbReference>
<comment type="caution">
    <text evidence="1">The sequence shown here is derived from an EMBL/GenBank/DDBJ whole genome shotgun (WGS) entry which is preliminary data.</text>
</comment>
<dbReference type="Proteomes" id="UP001642409">
    <property type="component" value="Unassembled WGS sequence"/>
</dbReference>
<proteinExistence type="predicted"/>
<reference evidence="2 3" key="2">
    <citation type="submission" date="2024-07" db="EMBL/GenBank/DDBJ databases">
        <authorList>
            <person name="Akdeniz Z."/>
        </authorList>
    </citation>
    <scope>NUCLEOTIDE SEQUENCE [LARGE SCALE GENOMIC DNA]</scope>
</reference>
<evidence type="ECO:0000313" key="1">
    <source>
        <dbReference type="EMBL" id="CAI9957724.1"/>
    </source>
</evidence>
<evidence type="ECO:0000313" key="2">
    <source>
        <dbReference type="EMBL" id="CAL6060950.1"/>
    </source>
</evidence>
<protein>
    <submittedName>
        <fullName evidence="2">Hypothetical_protein</fullName>
    </submittedName>
</protein>
<gene>
    <name evidence="1" type="ORF">HINF_LOCUS45369</name>
    <name evidence="2" type="ORF">HINF_LOCUS49475</name>
</gene>
<reference evidence="1" key="1">
    <citation type="submission" date="2023-06" db="EMBL/GenBank/DDBJ databases">
        <authorList>
            <person name="Kurt Z."/>
        </authorList>
    </citation>
    <scope>NUCLEOTIDE SEQUENCE</scope>
</reference>
<accession>A0AA86QR79</accession>
<sequence length="294" mass="33999">MNALRRSQLQMQNKLCFNQPAVQRQVIDIPTFISQNAQQTNDWFINVAPHLYPYKHDIFQYCIGVIQSEQFVSELKTLKFVSKLTMLDCLFNLFFSAHELPQYFFHNFSELMKRVQTNNPEISIEFASTILSYIKNSINIDKDYIDKTESGFKFDVNCVSDFVIIFTYCKLTLSAPIMYQFMGLCVQLVQIARSLEICQLILDLLHPVVAKLAANVSQQVFHDFGMKYFKILNYIANRLFVVDKVAEIVSFAAKPGRELLINVVQANFDEFPGDFTAELKEKLESAGLFKEKKQ</sequence>
<dbReference type="AlphaFoldDB" id="A0AA86QR79"/>
<organism evidence="1">
    <name type="scientific">Hexamita inflata</name>
    <dbReference type="NCBI Taxonomy" id="28002"/>
    <lineage>
        <taxon>Eukaryota</taxon>
        <taxon>Metamonada</taxon>
        <taxon>Diplomonadida</taxon>
        <taxon>Hexamitidae</taxon>
        <taxon>Hexamitinae</taxon>
        <taxon>Hexamita</taxon>
    </lineage>
</organism>
<keyword evidence="3" id="KW-1185">Reference proteome</keyword>
<dbReference type="EMBL" id="CATOUU010000890">
    <property type="protein sequence ID" value="CAI9957724.1"/>
    <property type="molecule type" value="Genomic_DNA"/>
</dbReference>
<name>A0AA86QR79_9EUKA</name>
<evidence type="ECO:0000313" key="3">
    <source>
        <dbReference type="Proteomes" id="UP001642409"/>
    </source>
</evidence>